<evidence type="ECO:0000313" key="2">
    <source>
        <dbReference type="Proteomes" id="UP001206483"/>
    </source>
</evidence>
<evidence type="ECO:0000313" key="1">
    <source>
        <dbReference type="EMBL" id="MCP2310885.1"/>
    </source>
</evidence>
<protein>
    <submittedName>
        <fullName evidence="1">Uncharacterized protein</fullName>
    </submittedName>
</protein>
<comment type="caution">
    <text evidence="1">The sequence shown here is derived from an EMBL/GenBank/DDBJ whole genome shotgun (WGS) entry which is preliminary data.</text>
</comment>
<name>A0ABT1J0D8_9ACTN</name>
<reference evidence="1 2" key="1">
    <citation type="submission" date="2022-06" db="EMBL/GenBank/DDBJ databases">
        <title>Sequencing the genomes of 1000 actinobacteria strains.</title>
        <authorList>
            <person name="Klenk H.-P."/>
        </authorList>
    </citation>
    <scope>NUCLEOTIDE SEQUENCE [LARGE SCALE GENOMIC DNA]</scope>
    <source>
        <strain evidence="1 2">DSM 41656</strain>
    </source>
</reference>
<keyword evidence="2" id="KW-1185">Reference proteome</keyword>
<sequence length="33" mass="3348">MVVGVGDGAEVEGGLVHVLELVGRPVPDTPVHL</sequence>
<dbReference type="EMBL" id="JAMZDX010000004">
    <property type="protein sequence ID" value="MCP2310885.1"/>
    <property type="molecule type" value="Genomic_DNA"/>
</dbReference>
<gene>
    <name evidence="1" type="ORF">FHR36_004048</name>
</gene>
<dbReference type="Proteomes" id="UP001206483">
    <property type="component" value="Unassembled WGS sequence"/>
</dbReference>
<proteinExistence type="predicted"/>
<organism evidence="1 2">
    <name type="scientific">Kitasatospora paracochleata</name>
    <dbReference type="NCBI Taxonomy" id="58354"/>
    <lineage>
        <taxon>Bacteria</taxon>
        <taxon>Bacillati</taxon>
        <taxon>Actinomycetota</taxon>
        <taxon>Actinomycetes</taxon>
        <taxon>Kitasatosporales</taxon>
        <taxon>Streptomycetaceae</taxon>
        <taxon>Kitasatospora</taxon>
    </lineage>
</organism>
<accession>A0ABT1J0D8</accession>